<sequence>MSLFQRDPRAGLFFGGDRVSGQEIRDQNVVATQTIANTLKSSLGPLGLDKMLVDNLGEVTISNDGATILALIAVEHPAAQIFVDLAQKQDKEVGDGTTSVVLIAAELLRRANELVKMKIHPTTIIAGYRHACREACKFLTEQLGIKVDSLGKEALINAAKTSMSSKIIGDDDDLFAPMAVDAMLAVKTINANGEIRYPVKAVNVLKAHGRSARESLFVKGYALNCTVASQAMKTRITNAKIACLDINLTKQRMQLGVQILVDDPDALEDIRKREYGITLDRVRKILGSGANVILTTKGIDDLCLKEFVEAGAMAVRRCRKEDLRRIAKATGATLISSLANLEGDESFETSYLGYADEVVQERISDDELILIKGTKVVSSSSIVLRGANDYLLDEMERSLHDALSIIKRTLESGSVVPGGGAVETALSIYLENFATTLGSREQLAIAEFANALLIIPKQLAVNAAKDSTDLVAKLRSYHNAAQNAPAGDPKKVLSRYGLDLLNGQVRDNVTAGVLEPVVSKVRSLKSAFEAAVSLLRIDDAIHCIPDQKGGPDPHAE</sequence>
<evidence type="ECO:0000256" key="10">
    <source>
        <dbReference type="RuleBase" id="RU004187"/>
    </source>
</evidence>
<dbReference type="InterPro" id="IPR017998">
    <property type="entry name" value="Chaperone_TCP-1"/>
</dbReference>
<keyword evidence="8 10" id="KW-0143">Chaperone</keyword>
<dbReference type="InterPro" id="IPR027413">
    <property type="entry name" value="GROEL-like_equatorial_sf"/>
</dbReference>
<dbReference type="InterPro" id="IPR002194">
    <property type="entry name" value="Chaperonin_TCP-1_CS"/>
</dbReference>
<evidence type="ECO:0000256" key="1">
    <source>
        <dbReference type="ARBA" id="ARBA00004496"/>
    </source>
</evidence>
<evidence type="ECO:0000256" key="3">
    <source>
        <dbReference type="ARBA" id="ARBA00011531"/>
    </source>
</evidence>
<dbReference type="PANTHER" id="PTHR11353">
    <property type="entry name" value="CHAPERONIN"/>
    <property type="match status" value="1"/>
</dbReference>
<evidence type="ECO:0000256" key="8">
    <source>
        <dbReference type="ARBA" id="ARBA00023186"/>
    </source>
</evidence>
<evidence type="ECO:0000256" key="2">
    <source>
        <dbReference type="ARBA" id="ARBA00008020"/>
    </source>
</evidence>
<dbReference type="InterPro" id="IPR002423">
    <property type="entry name" value="Cpn60/GroEL/TCP-1"/>
</dbReference>
<dbReference type="SUPFAM" id="SSF54849">
    <property type="entry name" value="GroEL-intermediate domain like"/>
    <property type="match status" value="1"/>
</dbReference>
<dbReference type="FunCoup" id="A0A0H2REN5">
    <property type="interactions" value="808"/>
</dbReference>
<evidence type="ECO:0000256" key="9">
    <source>
        <dbReference type="ARBA" id="ARBA00030049"/>
    </source>
</evidence>
<keyword evidence="12" id="KW-1185">Reference proteome</keyword>
<dbReference type="NCBIfam" id="NF041082">
    <property type="entry name" value="thermosome_alpha"/>
    <property type="match status" value="1"/>
</dbReference>
<keyword evidence="6 10" id="KW-0547">Nucleotide-binding</keyword>
<dbReference type="InterPro" id="IPR027410">
    <property type="entry name" value="TCP-1-like_intermed_sf"/>
</dbReference>
<dbReference type="NCBIfam" id="NF041083">
    <property type="entry name" value="thermosome_beta"/>
    <property type="match status" value="1"/>
</dbReference>
<organism evidence="11 12">
    <name type="scientific">Schizopora paradoxa</name>
    <dbReference type="NCBI Taxonomy" id="27342"/>
    <lineage>
        <taxon>Eukaryota</taxon>
        <taxon>Fungi</taxon>
        <taxon>Dikarya</taxon>
        <taxon>Basidiomycota</taxon>
        <taxon>Agaricomycotina</taxon>
        <taxon>Agaricomycetes</taxon>
        <taxon>Hymenochaetales</taxon>
        <taxon>Schizoporaceae</taxon>
        <taxon>Schizopora</taxon>
    </lineage>
</organism>
<evidence type="ECO:0000256" key="4">
    <source>
        <dbReference type="ARBA" id="ARBA00014424"/>
    </source>
</evidence>
<dbReference type="PRINTS" id="PR00304">
    <property type="entry name" value="TCOMPLEXTCP1"/>
</dbReference>
<evidence type="ECO:0000256" key="7">
    <source>
        <dbReference type="ARBA" id="ARBA00022840"/>
    </source>
</evidence>
<keyword evidence="5" id="KW-0963">Cytoplasm</keyword>
<dbReference type="InterPro" id="IPR054827">
    <property type="entry name" value="thermosome_alpha"/>
</dbReference>
<dbReference type="GO" id="GO:0005524">
    <property type="term" value="F:ATP binding"/>
    <property type="evidence" value="ECO:0007669"/>
    <property type="project" value="UniProtKB-KW"/>
</dbReference>
<dbReference type="PROSITE" id="PS00751">
    <property type="entry name" value="TCP1_2"/>
    <property type="match status" value="1"/>
</dbReference>
<dbReference type="GO" id="GO:0140662">
    <property type="term" value="F:ATP-dependent protein folding chaperone"/>
    <property type="evidence" value="ECO:0007669"/>
    <property type="project" value="InterPro"/>
</dbReference>
<keyword evidence="7 10" id="KW-0067">ATP-binding</keyword>
<comment type="subunit">
    <text evidence="3">Heterooligomeric complex of about 850 to 900 kDa that forms two stacked rings, 12 to 16 nm in diameter.</text>
</comment>
<dbReference type="PROSITE" id="PS00995">
    <property type="entry name" value="TCP1_3"/>
    <property type="match status" value="1"/>
</dbReference>
<evidence type="ECO:0000313" key="11">
    <source>
        <dbReference type="EMBL" id="KLO07978.1"/>
    </source>
</evidence>
<comment type="subcellular location">
    <subcellularLocation>
        <location evidence="1">Cytoplasm</location>
    </subcellularLocation>
</comment>
<dbReference type="SUPFAM" id="SSF48592">
    <property type="entry name" value="GroEL equatorial domain-like"/>
    <property type="match status" value="1"/>
</dbReference>
<evidence type="ECO:0000256" key="6">
    <source>
        <dbReference type="ARBA" id="ARBA00022741"/>
    </source>
</evidence>
<dbReference type="InterPro" id="IPR053374">
    <property type="entry name" value="TCP-1_chaperonin"/>
</dbReference>
<comment type="similarity">
    <text evidence="2 10">Belongs to the TCP-1 chaperonin family.</text>
</comment>
<dbReference type="STRING" id="27342.A0A0H2REN5"/>
<dbReference type="Proteomes" id="UP000053477">
    <property type="component" value="Unassembled WGS sequence"/>
</dbReference>
<dbReference type="InParanoid" id="A0A0H2REN5"/>
<dbReference type="AlphaFoldDB" id="A0A0H2REN5"/>
<dbReference type="GO" id="GO:0051082">
    <property type="term" value="F:unfolded protein binding"/>
    <property type="evidence" value="ECO:0007669"/>
    <property type="project" value="InterPro"/>
</dbReference>
<dbReference type="GO" id="GO:0005832">
    <property type="term" value="C:chaperonin-containing T-complex"/>
    <property type="evidence" value="ECO:0007669"/>
    <property type="project" value="UniProtKB-ARBA"/>
</dbReference>
<dbReference type="NCBIfam" id="TIGR02340">
    <property type="entry name" value="chap_CCT_alpha"/>
    <property type="match status" value="1"/>
</dbReference>
<dbReference type="GO" id="GO:0016887">
    <property type="term" value="F:ATP hydrolysis activity"/>
    <property type="evidence" value="ECO:0007669"/>
    <property type="project" value="InterPro"/>
</dbReference>
<dbReference type="CDD" id="cd03335">
    <property type="entry name" value="TCP1_alpha"/>
    <property type="match status" value="1"/>
</dbReference>
<dbReference type="Pfam" id="PF00118">
    <property type="entry name" value="Cpn60_TCP1"/>
    <property type="match status" value="1"/>
</dbReference>
<evidence type="ECO:0000256" key="5">
    <source>
        <dbReference type="ARBA" id="ARBA00022490"/>
    </source>
</evidence>
<accession>A0A0H2REN5</accession>
<dbReference type="InterPro" id="IPR027409">
    <property type="entry name" value="GroEL-like_apical_dom_sf"/>
</dbReference>
<dbReference type="InterPro" id="IPR012715">
    <property type="entry name" value="Chap_CCT_alpha"/>
</dbReference>
<dbReference type="FunFam" id="3.50.7.10:FF:000009">
    <property type="entry name" value="T-complex protein 1 subunit alpha"/>
    <property type="match status" value="1"/>
</dbReference>
<dbReference type="PROSITE" id="PS00750">
    <property type="entry name" value="TCP1_1"/>
    <property type="match status" value="1"/>
</dbReference>
<dbReference type="EMBL" id="KQ086111">
    <property type="protein sequence ID" value="KLO07978.1"/>
    <property type="molecule type" value="Genomic_DNA"/>
</dbReference>
<dbReference type="Gene3D" id="1.10.560.10">
    <property type="entry name" value="GroEL-like equatorial domain"/>
    <property type="match status" value="1"/>
</dbReference>
<reference evidence="11 12" key="1">
    <citation type="submission" date="2015-04" db="EMBL/GenBank/DDBJ databases">
        <title>Complete genome sequence of Schizopora paradoxa KUC8140, a cosmopolitan wood degrader in East Asia.</title>
        <authorList>
            <consortium name="DOE Joint Genome Institute"/>
            <person name="Min B."/>
            <person name="Park H."/>
            <person name="Jang Y."/>
            <person name="Kim J.-J."/>
            <person name="Kim K.H."/>
            <person name="Pangilinan J."/>
            <person name="Lipzen A."/>
            <person name="Riley R."/>
            <person name="Grigoriev I.V."/>
            <person name="Spatafora J.W."/>
            <person name="Choi I.-G."/>
        </authorList>
    </citation>
    <scope>NUCLEOTIDE SEQUENCE [LARGE SCALE GENOMIC DNA]</scope>
    <source>
        <strain evidence="11 12">KUC8140</strain>
    </source>
</reference>
<gene>
    <name evidence="11" type="ORF">SCHPADRAFT_880993</name>
</gene>
<proteinExistence type="inferred from homology"/>
<dbReference type="SUPFAM" id="SSF52029">
    <property type="entry name" value="GroEL apical domain-like"/>
    <property type="match status" value="1"/>
</dbReference>
<evidence type="ECO:0000313" key="12">
    <source>
        <dbReference type="Proteomes" id="UP000053477"/>
    </source>
</evidence>
<protein>
    <recommendedName>
        <fullName evidence="4">T-complex protein 1 subunit alpha</fullName>
    </recommendedName>
    <alternativeName>
        <fullName evidence="9">CCT-alpha</fullName>
    </alternativeName>
</protein>
<dbReference type="Gene3D" id="3.30.260.10">
    <property type="entry name" value="TCP-1-like chaperonin intermediate domain"/>
    <property type="match status" value="1"/>
</dbReference>
<name>A0A0H2REN5_9AGAM</name>
<dbReference type="OrthoDB" id="10248520at2759"/>
<dbReference type="Gene3D" id="3.50.7.10">
    <property type="entry name" value="GroEL"/>
    <property type="match status" value="1"/>
</dbReference>